<gene>
    <name evidence="1" type="ORF">HB778_33190</name>
</gene>
<dbReference type="EMBL" id="CP050296">
    <property type="protein sequence ID" value="QND60808.1"/>
    <property type="molecule type" value="Genomic_DNA"/>
</dbReference>
<reference evidence="2" key="1">
    <citation type="journal article" date="2020" name="Mol. Plant Microbe">
        <title>Rhizobial microsymbionts of the narrowly endemic Oxytropis species growing in Kamchatka are characterized by significant genetic diversity and possess a set of genes that are associated with T3SS and T6SS secretion systems and can affect the development of symbiosis.</title>
        <authorList>
            <person name="Safronova V."/>
            <person name="Guro P."/>
            <person name="Sazanova A."/>
            <person name="Kuznetsova I."/>
            <person name="Belimov A."/>
            <person name="Yakubov V."/>
            <person name="Chirak E."/>
            <person name="Afonin A."/>
            <person name="Gogolev Y."/>
            <person name="Andronov E."/>
            <person name="Tikhonovich I."/>
        </authorList>
    </citation>
    <scope>NUCLEOTIDE SEQUENCE [LARGE SCALE GENOMIC DNA]</scope>
    <source>
        <strain evidence="2">583</strain>
    </source>
</reference>
<evidence type="ECO:0000313" key="2">
    <source>
        <dbReference type="Proteomes" id="UP000515465"/>
    </source>
</evidence>
<dbReference type="AlphaFoldDB" id="A0A7G6T226"/>
<sequence>MSGEAPFNEAFSAEDAAYAGSRFAEVRQALFANPYQQRWGETGGPALPTYKVTLLSVLSGLLPFGRAYAFRDATARAIDSSADLRWGPDNRGYRRLLHPNGICLTGMWTISEETGYSGYFQRGSQALVVARYSTCCTETRRGRSRSLSMVGKLFPTMDSDHAAPLRTANFITQQDIGGDYTSTINDAELRNAPDTTVWRRGLGAAVLLTTGIVFSIVDRKPSIRQLYPVAELGKPAGEATRAPTFMRLRVNDRQPRVAGADLDFRDEIMAQIYDAGDSAPKRKLSFDIDVTDDGETHGFPIRERRSFKNWRRVGNLVFNEAVASYNGDFVVHFPHPTWRDDQNDPATATRMHRKKVR</sequence>
<name>A0A7G6T226_9HYPH</name>
<dbReference type="Proteomes" id="UP000515465">
    <property type="component" value="Chromosome"/>
</dbReference>
<accession>A0A7G6T226</accession>
<evidence type="ECO:0000313" key="1">
    <source>
        <dbReference type="EMBL" id="QND60808.1"/>
    </source>
</evidence>
<protein>
    <submittedName>
        <fullName evidence="1">Uncharacterized protein</fullName>
    </submittedName>
</protein>
<organism evidence="1 2">
    <name type="scientific">Mesorhizobium huakuii</name>
    <dbReference type="NCBI Taxonomy" id="28104"/>
    <lineage>
        <taxon>Bacteria</taxon>
        <taxon>Pseudomonadati</taxon>
        <taxon>Pseudomonadota</taxon>
        <taxon>Alphaproteobacteria</taxon>
        <taxon>Hyphomicrobiales</taxon>
        <taxon>Phyllobacteriaceae</taxon>
        <taxon>Mesorhizobium</taxon>
    </lineage>
</organism>
<proteinExistence type="predicted"/>
<dbReference type="RefSeq" id="WP_183459991.1">
    <property type="nucleotide sequence ID" value="NZ_CP050296.1"/>
</dbReference>